<keyword evidence="4" id="KW-1185">Reference proteome</keyword>
<dbReference type="InterPro" id="IPR037185">
    <property type="entry name" value="EmrE-like"/>
</dbReference>
<dbReference type="Pfam" id="PF00892">
    <property type="entry name" value="EamA"/>
    <property type="match status" value="1"/>
</dbReference>
<dbReference type="Gene3D" id="1.10.3730.20">
    <property type="match status" value="2"/>
</dbReference>
<proteinExistence type="predicted"/>
<keyword evidence="1" id="KW-1133">Transmembrane helix</keyword>
<dbReference type="SUPFAM" id="SSF103481">
    <property type="entry name" value="Multidrug resistance efflux transporter EmrE"/>
    <property type="match status" value="2"/>
</dbReference>
<dbReference type="EMBL" id="JABFTQ010000004">
    <property type="protein sequence ID" value="MCE8046686.1"/>
    <property type="molecule type" value="Genomic_DNA"/>
</dbReference>
<feature type="transmembrane region" description="Helical" evidence="1">
    <location>
        <begin position="206"/>
        <end position="229"/>
    </location>
</feature>
<feature type="transmembrane region" description="Helical" evidence="1">
    <location>
        <begin position="144"/>
        <end position="166"/>
    </location>
</feature>
<reference evidence="3 4" key="1">
    <citation type="journal article" date="2021" name="Front. Microbiol.">
        <title>Aerobic Denitrification and Heterotrophic Sulfur Oxidation in the Genus Halomonas Revealed by Six Novel Species Characterizations and Genome-Based Analysis.</title>
        <authorList>
            <person name="Wang L."/>
            <person name="Shao Z."/>
        </authorList>
    </citation>
    <scope>NUCLEOTIDE SEQUENCE [LARGE SCALE GENOMIC DNA]</scope>
    <source>
        <strain evidence="3 4">MCCC 1A05748</strain>
    </source>
</reference>
<evidence type="ECO:0000313" key="3">
    <source>
        <dbReference type="EMBL" id="MCE8046686.1"/>
    </source>
</evidence>
<feature type="transmembrane region" description="Helical" evidence="1">
    <location>
        <begin position="30"/>
        <end position="51"/>
    </location>
</feature>
<sequence>MSLEITLIVLLAAIFNASWNAIVKVGGDRIAVMAVITLFGSLISAFALPFVELPDAASWPLLALAILIHTAYHFCLPMAYHYGDFGQVYPIARGSAPLLVTLGAAVFAGEVLSFFPLLGVLFLSVGVMSLAFDTRTGVTRNPLAIMLALGTGAFIASYTLVGGLGARQAGSALGFAVCLTIGNGLLTFLIAIVWKFEAIKKVASGNLIPAALGGGMQVGAYWIVIWAMAYAPLGMVSSLRETSVLFAALISTFILKEGLGVWRFISSGLIACGIALTRYKP</sequence>
<feature type="domain" description="EamA" evidence="2">
    <location>
        <begin position="143"/>
        <end position="277"/>
    </location>
</feature>
<name>A0ABS9B3P4_9GAMM</name>
<protein>
    <submittedName>
        <fullName evidence="3">EamA family transporter</fullName>
    </submittedName>
</protein>
<feature type="transmembrane region" description="Helical" evidence="1">
    <location>
        <begin position="57"/>
        <end position="76"/>
    </location>
</feature>
<feature type="transmembrane region" description="Helical" evidence="1">
    <location>
        <begin position="88"/>
        <end position="108"/>
    </location>
</feature>
<evidence type="ECO:0000259" key="2">
    <source>
        <dbReference type="Pfam" id="PF00892"/>
    </source>
</evidence>
<dbReference type="RefSeq" id="WP_191224937.1">
    <property type="nucleotide sequence ID" value="NZ_JAAQTN010000063.1"/>
</dbReference>
<feature type="transmembrane region" description="Helical" evidence="1">
    <location>
        <begin position="172"/>
        <end position="194"/>
    </location>
</feature>
<feature type="transmembrane region" description="Helical" evidence="1">
    <location>
        <begin position="6"/>
        <end position="23"/>
    </location>
</feature>
<comment type="caution">
    <text evidence="3">The sequence shown here is derived from an EMBL/GenBank/DDBJ whole genome shotgun (WGS) entry which is preliminary data.</text>
</comment>
<keyword evidence="1" id="KW-0812">Transmembrane</keyword>
<dbReference type="Proteomes" id="UP001320154">
    <property type="component" value="Unassembled WGS sequence"/>
</dbReference>
<gene>
    <name evidence="3" type="ORF">HOP60_08065</name>
</gene>
<dbReference type="InterPro" id="IPR000620">
    <property type="entry name" value="EamA_dom"/>
</dbReference>
<evidence type="ECO:0000313" key="4">
    <source>
        <dbReference type="Proteomes" id="UP001320154"/>
    </source>
</evidence>
<accession>A0ABS9B3P4</accession>
<feature type="transmembrane region" description="Helical" evidence="1">
    <location>
        <begin position="114"/>
        <end position="132"/>
    </location>
</feature>
<evidence type="ECO:0000256" key="1">
    <source>
        <dbReference type="SAM" id="Phobius"/>
    </source>
</evidence>
<keyword evidence="1" id="KW-0472">Membrane</keyword>
<organism evidence="3 4">
    <name type="scientific">Billgrantia desiderata</name>
    <dbReference type="NCBI Taxonomy" id="52021"/>
    <lineage>
        <taxon>Bacteria</taxon>
        <taxon>Pseudomonadati</taxon>
        <taxon>Pseudomonadota</taxon>
        <taxon>Gammaproteobacteria</taxon>
        <taxon>Oceanospirillales</taxon>
        <taxon>Halomonadaceae</taxon>
        <taxon>Billgrantia</taxon>
    </lineage>
</organism>